<evidence type="ECO:0000313" key="2">
    <source>
        <dbReference type="Proteomes" id="UP000677054"/>
    </source>
</evidence>
<accession>A0A7R9A7E8</accession>
<keyword evidence="2" id="KW-1185">Reference proteome</keyword>
<sequence>MVMIMTFTCGAGHGGHSDCASNIAAEIECCKVTEGTLTSTDCEILPGDAGEMLSCAPKGMFLQGVCGSFNNTSCFGSSHNIRCCKYFLDETITGTPNRRMYPVEVGIEPSTNGYDSRCSSGKIAVGRCASGATPGCSVDYTLITCAHGAPCIDCPLT</sequence>
<evidence type="ECO:0000313" key="1">
    <source>
        <dbReference type="EMBL" id="CAD7246753.1"/>
    </source>
</evidence>
<name>A0A7R9A7E8_9CRUS</name>
<reference evidence="1" key="1">
    <citation type="submission" date="2020-11" db="EMBL/GenBank/DDBJ databases">
        <authorList>
            <person name="Tran Van P."/>
        </authorList>
    </citation>
    <scope>NUCLEOTIDE SEQUENCE</scope>
</reference>
<proteinExistence type="predicted"/>
<dbReference type="EMBL" id="LR900747">
    <property type="protein sequence ID" value="CAD7246753.1"/>
    <property type="molecule type" value="Genomic_DNA"/>
</dbReference>
<dbReference type="Proteomes" id="UP000677054">
    <property type="component" value="Unassembled WGS sequence"/>
</dbReference>
<gene>
    <name evidence="1" type="ORF">DSTB1V02_LOCUS6599</name>
</gene>
<dbReference type="EMBL" id="CAJPEV010001230">
    <property type="protein sequence ID" value="CAG0891489.1"/>
    <property type="molecule type" value="Genomic_DNA"/>
</dbReference>
<dbReference type="AlphaFoldDB" id="A0A7R9A7E8"/>
<protein>
    <submittedName>
        <fullName evidence="1">Uncharacterized protein</fullName>
    </submittedName>
</protein>
<organism evidence="1">
    <name type="scientific">Darwinula stevensoni</name>
    <dbReference type="NCBI Taxonomy" id="69355"/>
    <lineage>
        <taxon>Eukaryota</taxon>
        <taxon>Metazoa</taxon>
        <taxon>Ecdysozoa</taxon>
        <taxon>Arthropoda</taxon>
        <taxon>Crustacea</taxon>
        <taxon>Oligostraca</taxon>
        <taxon>Ostracoda</taxon>
        <taxon>Podocopa</taxon>
        <taxon>Podocopida</taxon>
        <taxon>Darwinulocopina</taxon>
        <taxon>Darwinuloidea</taxon>
        <taxon>Darwinulidae</taxon>
        <taxon>Darwinula</taxon>
    </lineage>
</organism>